<protein>
    <submittedName>
        <fullName evidence="1">Uncharacterized protein</fullName>
    </submittedName>
</protein>
<reference evidence="2" key="1">
    <citation type="journal article" date="2022" name="Mol. Ecol. Resour.">
        <title>The genomes of chicory, endive, great burdock and yacon provide insights into Asteraceae palaeo-polyploidization history and plant inulin production.</title>
        <authorList>
            <person name="Fan W."/>
            <person name="Wang S."/>
            <person name="Wang H."/>
            <person name="Wang A."/>
            <person name="Jiang F."/>
            <person name="Liu H."/>
            <person name="Zhao H."/>
            <person name="Xu D."/>
            <person name="Zhang Y."/>
        </authorList>
    </citation>
    <scope>NUCLEOTIDE SEQUENCE [LARGE SCALE GENOMIC DNA]</scope>
    <source>
        <strain evidence="2">cv. Niubang</strain>
    </source>
</reference>
<accession>A0ACB8YH40</accession>
<evidence type="ECO:0000313" key="2">
    <source>
        <dbReference type="Proteomes" id="UP001055879"/>
    </source>
</evidence>
<sequence length="82" mass="9536">MMLEHPLLDETASAKKGSFLLVFPKISRKWIESDCNNWTRANGLDQIVTDGPMQMDWIRWTRADGLDQIVTDGPMQMDWIRL</sequence>
<dbReference type="EMBL" id="CM042058">
    <property type="protein sequence ID" value="KAI3685064.1"/>
    <property type="molecule type" value="Genomic_DNA"/>
</dbReference>
<gene>
    <name evidence="1" type="ORF">L6452_34297</name>
</gene>
<keyword evidence="2" id="KW-1185">Reference proteome</keyword>
<reference evidence="1 2" key="2">
    <citation type="journal article" date="2022" name="Mol. Ecol. Resour.">
        <title>The genomes of chicory, endive, great burdock and yacon provide insights into Asteraceae paleo-polyploidization history and plant inulin production.</title>
        <authorList>
            <person name="Fan W."/>
            <person name="Wang S."/>
            <person name="Wang H."/>
            <person name="Wang A."/>
            <person name="Jiang F."/>
            <person name="Liu H."/>
            <person name="Zhao H."/>
            <person name="Xu D."/>
            <person name="Zhang Y."/>
        </authorList>
    </citation>
    <scope>NUCLEOTIDE SEQUENCE [LARGE SCALE GENOMIC DNA]</scope>
    <source>
        <strain evidence="2">cv. Niubang</strain>
    </source>
</reference>
<dbReference type="Proteomes" id="UP001055879">
    <property type="component" value="Linkage Group LG12"/>
</dbReference>
<proteinExistence type="predicted"/>
<comment type="caution">
    <text evidence="1">The sequence shown here is derived from an EMBL/GenBank/DDBJ whole genome shotgun (WGS) entry which is preliminary data.</text>
</comment>
<name>A0ACB8YH40_ARCLA</name>
<organism evidence="1 2">
    <name type="scientific">Arctium lappa</name>
    <name type="common">Greater burdock</name>
    <name type="synonym">Lappa major</name>
    <dbReference type="NCBI Taxonomy" id="4217"/>
    <lineage>
        <taxon>Eukaryota</taxon>
        <taxon>Viridiplantae</taxon>
        <taxon>Streptophyta</taxon>
        <taxon>Embryophyta</taxon>
        <taxon>Tracheophyta</taxon>
        <taxon>Spermatophyta</taxon>
        <taxon>Magnoliopsida</taxon>
        <taxon>eudicotyledons</taxon>
        <taxon>Gunneridae</taxon>
        <taxon>Pentapetalae</taxon>
        <taxon>asterids</taxon>
        <taxon>campanulids</taxon>
        <taxon>Asterales</taxon>
        <taxon>Asteraceae</taxon>
        <taxon>Carduoideae</taxon>
        <taxon>Cardueae</taxon>
        <taxon>Arctiinae</taxon>
        <taxon>Arctium</taxon>
    </lineage>
</organism>
<evidence type="ECO:0000313" key="1">
    <source>
        <dbReference type="EMBL" id="KAI3685064.1"/>
    </source>
</evidence>